<organism evidence="6 7">
    <name type="scientific">Neocallimastix californiae</name>
    <dbReference type="NCBI Taxonomy" id="1754190"/>
    <lineage>
        <taxon>Eukaryota</taxon>
        <taxon>Fungi</taxon>
        <taxon>Fungi incertae sedis</taxon>
        <taxon>Chytridiomycota</taxon>
        <taxon>Chytridiomycota incertae sedis</taxon>
        <taxon>Neocallimastigomycetes</taxon>
        <taxon>Neocallimastigales</taxon>
        <taxon>Neocallimastigaceae</taxon>
        <taxon>Neocallimastix</taxon>
    </lineage>
</organism>
<sequence>MIQKDNNDEDYYYDMDFDVNKMEKIIKENEEKKSKLTNYKNKLNVENEIKGKKVKEKINKEEENKEEEHKEEEHKEEENKEEEHKEEENKEEENKEEEHKEEENKEEEHKEEENKKEENKEEEHKEEENKEEENNKSSKDNRHYSKYYEFNDGEKRDKNTLDLFSMILPDNENEETIELKYTAELPIITSKFCGVRVYVPPESIEGNKISCPVGYVIKIHDVFFGRRVGDKETCSTSEYGNKFSDGLLNVTEEEKCESHPVNDIKNICENKRSCYIKPSTALYKSPCPDIQVYMEVSYQCVEDKNAFKKPKFAIVMFADKVKPDSLYEHSISEFAQYADIHGYSFFVDNKIIDYNRQVYYQKLYSLLNYVIRGLNTNEYEWIFWADGDSTLVNPNIKLDSFIPPPDKDDIHLVISDDVIGLNAGMFLIHVHPWSLSFLMKACTYSYYNKDTYLSLVDQSAMLHTLIEQNEEKHYVIVPQNWFNSYFCNDEEECDGKLKKGDFLVHYAGYLDKSYIAAVIRKQIKSDKEWYGKRSSEMREEVLKYYKLPKEEQHSIYL</sequence>
<dbReference type="GO" id="GO:0000139">
    <property type="term" value="C:Golgi membrane"/>
    <property type="evidence" value="ECO:0007669"/>
    <property type="project" value="TreeGrafter"/>
</dbReference>
<dbReference type="InterPro" id="IPR000922">
    <property type="entry name" value="Lectin_gal-bd_dom"/>
</dbReference>
<keyword evidence="7" id="KW-1185">Reference proteome</keyword>
<accession>A0A1Y2E2H3</accession>
<dbReference type="STRING" id="1754190.A0A1Y2E2H3"/>
<evidence type="ECO:0000256" key="2">
    <source>
        <dbReference type="ARBA" id="ARBA00022676"/>
    </source>
</evidence>
<name>A0A1Y2E2H3_9FUNG</name>
<evidence type="ECO:0000259" key="5">
    <source>
        <dbReference type="PROSITE" id="PS50228"/>
    </source>
</evidence>
<dbReference type="Gene3D" id="3.90.550.10">
    <property type="entry name" value="Spore Coat Polysaccharide Biosynthesis Protein SpsA, Chain A"/>
    <property type="match status" value="1"/>
</dbReference>
<evidence type="ECO:0000256" key="4">
    <source>
        <dbReference type="SAM" id="MobiDB-lite"/>
    </source>
</evidence>
<evidence type="ECO:0000313" key="7">
    <source>
        <dbReference type="Proteomes" id="UP000193920"/>
    </source>
</evidence>
<keyword evidence="3" id="KW-0808">Transferase</keyword>
<feature type="region of interest" description="Disordered" evidence="4">
    <location>
        <begin position="28"/>
        <end position="144"/>
    </location>
</feature>
<gene>
    <name evidence="6" type="ORF">LY90DRAFT_700718</name>
</gene>
<comment type="caution">
    <text evidence="6">The sequence shown here is derived from an EMBL/GenBank/DDBJ whole genome shotgun (WGS) entry which is preliminary data.</text>
</comment>
<reference evidence="6 7" key="1">
    <citation type="submission" date="2016-08" db="EMBL/GenBank/DDBJ databases">
        <title>A Parts List for Fungal Cellulosomes Revealed by Comparative Genomics.</title>
        <authorList>
            <consortium name="DOE Joint Genome Institute"/>
            <person name="Haitjema C.H."/>
            <person name="Gilmore S.P."/>
            <person name="Henske J.K."/>
            <person name="Solomon K.V."/>
            <person name="De Groot R."/>
            <person name="Kuo A."/>
            <person name="Mondo S.J."/>
            <person name="Salamov A.A."/>
            <person name="Labutti K."/>
            <person name="Zhao Z."/>
            <person name="Chiniquy J."/>
            <person name="Barry K."/>
            <person name="Brewer H.M."/>
            <person name="Purvine S.O."/>
            <person name="Wright A.T."/>
            <person name="Boxma B."/>
            <person name="Van Alen T."/>
            <person name="Hackstein J.H."/>
            <person name="Baker S.E."/>
            <person name="Grigoriev I.V."/>
            <person name="O'Malley M.A."/>
        </authorList>
    </citation>
    <scope>NUCLEOTIDE SEQUENCE [LARGE SCALE GENOMIC DNA]</scope>
    <source>
        <strain evidence="6 7">G1</strain>
    </source>
</reference>
<evidence type="ECO:0000256" key="3">
    <source>
        <dbReference type="ARBA" id="ARBA00022679"/>
    </source>
</evidence>
<protein>
    <recommendedName>
        <fullName evidence="5">SUEL-type lectin domain-containing protein</fullName>
    </recommendedName>
</protein>
<proteinExistence type="inferred from homology"/>
<dbReference type="InterPro" id="IPR008630">
    <property type="entry name" value="Glyco_trans_34"/>
</dbReference>
<dbReference type="PANTHER" id="PTHR31306:SF8">
    <property type="entry name" value="GLYCOSYLTRANSFERASE FAMILY 34 PROTEIN"/>
    <property type="match status" value="1"/>
</dbReference>
<comment type="similarity">
    <text evidence="1">Belongs to the glycosyltransferase 34 family.</text>
</comment>
<feature type="domain" description="SUEL-type lectin" evidence="5">
    <location>
        <begin position="209"/>
        <end position="301"/>
    </location>
</feature>
<dbReference type="GO" id="GO:0006487">
    <property type="term" value="P:protein N-linked glycosylation"/>
    <property type="evidence" value="ECO:0007669"/>
    <property type="project" value="TreeGrafter"/>
</dbReference>
<evidence type="ECO:0000256" key="1">
    <source>
        <dbReference type="ARBA" id="ARBA00005664"/>
    </source>
</evidence>
<dbReference type="InterPro" id="IPR029044">
    <property type="entry name" value="Nucleotide-diphossugar_trans"/>
</dbReference>
<dbReference type="Proteomes" id="UP000193920">
    <property type="component" value="Unassembled WGS sequence"/>
</dbReference>
<dbReference type="GO" id="GO:0030246">
    <property type="term" value="F:carbohydrate binding"/>
    <property type="evidence" value="ECO:0007669"/>
    <property type="project" value="InterPro"/>
</dbReference>
<evidence type="ECO:0000313" key="6">
    <source>
        <dbReference type="EMBL" id="ORY65743.1"/>
    </source>
</evidence>
<dbReference type="PANTHER" id="PTHR31306">
    <property type="entry name" value="ALPHA-1,6-MANNOSYLTRANSFERASE MNN11-RELATED"/>
    <property type="match status" value="1"/>
</dbReference>
<dbReference type="GO" id="GO:0016757">
    <property type="term" value="F:glycosyltransferase activity"/>
    <property type="evidence" value="ECO:0007669"/>
    <property type="project" value="UniProtKB-KW"/>
</dbReference>
<dbReference type="Gene3D" id="2.60.120.740">
    <property type="match status" value="1"/>
</dbReference>
<dbReference type="AlphaFoldDB" id="A0A1Y2E2H3"/>
<dbReference type="InterPro" id="IPR043159">
    <property type="entry name" value="Lectin_gal-bd_sf"/>
</dbReference>
<dbReference type="CDD" id="cd22823">
    <property type="entry name" value="Gal_Rha_Lectin"/>
    <property type="match status" value="1"/>
</dbReference>
<feature type="compositionally biased region" description="Basic and acidic residues" evidence="4">
    <location>
        <begin position="43"/>
        <end position="143"/>
    </location>
</feature>
<dbReference type="PROSITE" id="PS50228">
    <property type="entry name" value="SUEL_LECTIN"/>
    <property type="match status" value="1"/>
</dbReference>
<dbReference type="Pfam" id="PF05637">
    <property type="entry name" value="Glyco_transf_34"/>
    <property type="match status" value="2"/>
</dbReference>
<keyword evidence="2" id="KW-0328">Glycosyltransferase</keyword>
<dbReference type="Pfam" id="PF02140">
    <property type="entry name" value="SUEL_Lectin"/>
    <property type="match status" value="1"/>
</dbReference>
<dbReference type="OrthoDB" id="2150083at2759"/>
<dbReference type="EMBL" id="MCOG01000051">
    <property type="protein sequence ID" value="ORY65743.1"/>
    <property type="molecule type" value="Genomic_DNA"/>
</dbReference>